<name>C8PFS7_9BACT</name>
<evidence type="ECO:0000313" key="2">
    <source>
        <dbReference type="Proteomes" id="UP000005709"/>
    </source>
</evidence>
<reference evidence="1 2" key="1">
    <citation type="submission" date="2009-07" db="EMBL/GenBank/DDBJ databases">
        <authorList>
            <person name="Madupu R."/>
            <person name="Sebastian Y."/>
            <person name="Durkin A.S."/>
            <person name="Torralba M."/>
            <person name="Methe B."/>
            <person name="Sutton G.G."/>
            <person name="Strausberg R.L."/>
            <person name="Nelson K.E."/>
        </authorList>
    </citation>
    <scope>NUCLEOTIDE SEQUENCE [LARGE SCALE GENOMIC DNA]</scope>
    <source>
        <strain evidence="1 2">RM3268</strain>
    </source>
</reference>
<gene>
    <name evidence="1" type="ORF">CAMGR0001_0719</name>
</gene>
<accession>C8PFS7</accession>
<dbReference type="Proteomes" id="UP000005709">
    <property type="component" value="Unassembled WGS sequence"/>
</dbReference>
<proteinExistence type="predicted"/>
<protein>
    <submittedName>
        <fullName evidence="1">Uncharacterized protein</fullName>
    </submittedName>
</protein>
<organism evidence="1 2">
    <name type="scientific">Campylobacter gracilis RM3268</name>
    <dbReference type="NCBI Taxonomy" id="553220"/>
    <lineage>
        <taxon>Bacteria</taxon>
        <taxon>Pseudomonadati</taxon>
        <taxon>Campylobacterota</taxon>
        <taxon>Epsilonproteobacteria</taxon>
        <taxon>Campylobacterales</taxon>
        <taxon>Campylobacteraceae</taxon>
        <taxon>Campylobacter</taxon>
    </lineage>
</organism>
<dbReference type="EMBL" id="ACYG01000019">
    <property type="protein sequence ID" value="EEV17965.1"/>
    <property type="molecule type" value="Genomic_DNA"/>
</dbReference>
<keyword evidence="2" id="KW-1185">Reference proteome</keyword>
<comment type="caution">
    <text evidence="1">The sequence shown here is derived from an EMBL/GenBank/DDBJ whole genome shotgun (WGS) entry which is preliminary data.</text>
</comment>
<sequence length="41" mass="4825">MKFRADLGVAHKITLKFNEKIGAICSQNFRKDSYDFSFKLR</sequence>
<dbReference type="AlphaFoldDB" id="C8PFS7"/>
<evidence type="ECO:0000313" key="1">
    <source>
        <dbReference type="EMBL" id="EEV17965.1"/>
    </source>
</evidence>